<accession>A0A6P5K8L9</accession>
<evidence type="ECO:0000313" key="7">
    <source>
        <dbReference type="Proteomes" id="UP000515140"/>
    </source>
</evidence>
<feature type="region of interest" description="Disordered" evidence="5">
    <location>
        <begin position="359"/>
        <end position="379"/>
    </location>
</feature>
<evidence type="ECO:0000313" key="9">
    <source>
        <dbReference type="RefSeq" id="XP_020841833.1"/>
    </source>
</evidence>
<feature type="compositionally biased region" description="Acidic residues" evidence="5">
    <location>
        <begin position="361"/>
        <end position="379"/>
    </location>
</feature>
<dbReference type="CTD" id="122945"/>
<evidence type="ECO:0000256" key="4">
    <source>
        <dbReference type="ARBA" id="ARBA00072230"/>
    </source>
</evidence>
<organism evidence="7 9">
    <name type="scientific">Phascolarctos cinereus</name>
    <name type="common">Koala</name>
    <dbReference type="NCBI Taxonomy" id="38626"/>
    <lineage>
        <taxon>Eukaryota</taxon>
        <taxon>Metazoa</taxon>
        <taxon>Chordata</taxon>
        <taxon>Craniata</taxon>
        <taxon>Vertebrata</taxon>
        <taxon>Euteleostomi</taxon>
        <taxon>Mammalia</taxon>
        <taxon>Metatheria</taxon>
        <taxon>Diprotodontia</taxon>
        <taxon>Phascolarctidae</taxon>
        <taxon>Phascolarctos</taxon>
    </lineage>
</organism>
<dbReference type="RefSeq" id="XP_020841833.1">
    <property type="nucleotide sequence ID" value="XM_020986174.1"/>
</dbReference>
<dbReference type="RefSeq" id="XP_020841832.1">
    <property type="nucleotide sequence ID" value="XM_020986173.1"/>
</dbReference>
<dbReference type="GO" id="GO:0055129">
    <property type="term" value="P:L-proline biosynthetic process"/>
    <property type="evidence" value="ECO:0007669"/>
    <property type="project" value="TreeGrafter"/>
</dbReference>
<dbReference type="Pfam" id="PF03807">
    <property type="entry name" value="F420_oxidored"/>
    <property type="match status" value="1"/>
</dbReference>
<evidence type="ECO:0000256" key="5">
    <source>
        <dbReference type="SAM" id="MobiDB-lite"/>
    </source>
</evidence>
<dbReference type="AlphaFoldDB" id="A0A6P5K8L9"/>
<reference evidence="8 9" key="1">
    <citation type="submission" date="2025-04" db="UniProtKB">
        <authorList>
            <consortium name="RefSeq"/>
        </authorList>
    </citation>
    <scope>IDENTIFICATION</scope>
    <source>
        <tissue evidence="8 9">Spleen</tissue>
    </source>
</reference>
<dbReference type="Proteomes" id="UP000515140">
    <property type="component" value="Unplaced"/>
</dbReference>
<dbReference type="PANTHER" id="PTHR11645">
    <property type="entry name" value="PYRROLINE-5-CARBOXYLATE REDUCTASE"/>
    <property type="match status" value="1"/>
</dbReference>
<feature type="domain" description="Pyrroline-5-carboxylate reductase catalytic N-terminal" evidence="6">
    <location>
        <begin position="91"/>
        <end position="178"/>
    </location>
</feature>
<dbReference type="InterPro" id="IPR036291">
    <property type="entry name" value="NAD(P)-bd_dom_sf"/>
</dbReference>
<dbReference type="InterPro" id="IPR028939">
    <property type="entry name" value="P5C_Rdtase_cat_N"/>
</dbReference>
<sequence length="379" mass="42748">MRGLEDMETVDLMDNLKSLQFEQGVQEEETPWLFLQSRSRGLMIQACAHAAFFCRLLRALRKMDGSTSVSMLPSEEEEEDPYKKPSKRDLKVGIIGGGRLGKQLALVLLHWASIPAQSLHISTRRPETLNDLQKMGIQCFYHNCFLVEWANLVFLCCLPSQLPHICLEINTRLAKSCIVYSLVTAVPLPRLKQLLCHPTILRPQYQCAENYIDIWGSNEDIRSALQDPEIVQATSPYSTNGGITLNIRWLAAVFYAALNICTLREIPYQQGLKVLSDLCLSVHPQTCGKDKTNCPRFTVTDFVNQAFANTLNPSNVFPWFDLITVQLKETPFSQHLGKSVILQEHLTVLYSASFGISLSQETEEEKEGEEEEEAPGPQS</sequence>
<dbReference type="SUPFAM" id="SSF51735">
    <property type="entry name" value="NAD(P)-binding Rossmann-fold domains"/>
    <property type="match status" value="1"/>
</dbReference>
<dbReference type="Gene3D" id="3.40.50.720">
    <property type="entry name" value="NAD(P)-binding Rossmann-like Domain"/>
    <property type="match status" value="1"/>
</dbReference>
<protein>
    <recommendedName>
        <fullName evidence="4">NADP-dependent oxidoreductase domain-containing protein 1</fullName>
    </recommendedName>
</protein>
<evidence type="ECO:0000256" key="1">
    <source>
        <dbReference type="ARBA" id="ARBA00005525"/>
    </source>
</evidence>
<dbReference type="PANTHER" id="PTHR11645:SF58">
    <property type="entry name" value="NADP-DEPENDENT OXIDOREDUCTASE DOMAIN-CONTAINING PROTEIN 1"/>
    <property type="match status" value="1"/>
</dbReference>
<name>A0A6P5K8L9_PHACI</name>
<dbReference type="GeneTree" id="ENSGT00950000183044"/>
<dbReference type="KEGG" id="pcw:110208281"/>
<keyword evidence="7" id="KW-1185">Reference proteome</keyword>
<dbReference type="GeneID" id="110208281"/>
<proteinExistence type="inferred from homology"/>
<dbReference type="GO" id="GO:0004735">
    <property type="term" value="F:pyrroline-5-carboxylate reductase activity"/>
    <property type="evidence" value="ECO:0007669"/>
    <property type="project" value="TreeGrafter"/>
</dbReference>
<gene>
    <name evidence="8 9" type="primary">NOXRED1</name>
</gene>
<evidence type="ECO:0000259" key="6">
    <source>
        <dbReference type="Pfam" id="PF03807"/>
    </source>
</evidence>
<keyword evidence="2" id="KW-0560">Oxidoreductase</keyword>
<evidence type="ECO:0000256" key="2">
    <source>
        <dbReference type="ARBA" id="ARBA00023002"/>
    </source>
</evidence>
<dbReference type="FunFam" id="3.40.50.720:FF:000447">
    <property type="entry name" value="NADP dependent oxidoreductase domain containing 1"/>
    <property type="match status" value="1"/>
</dbReference>
<evidence type="ECO:0000256" key="3">
    <source>
        <dbReference type="ARBA" id="ARBA00054560"/>
    </source>
</evidence>
<comment type="function">
    <text evidence="3">Probable oxidoreductase.</text>
</comment>
<comment type="similarity">
    <text evidence="1">Belongs to the pyrroline-5-carboxylate reductase family.</text>
</comment>
<evidence type="ECO:0000313" key="8">
    <source>
        <dbReference type="RefSeq" id="XP_020841832.1"/>
    </source>
</evidence>